<dbReference type="PRINTS" id="PR01301">
    <property type="entry name" value="RGSPROTEIN"/>
</dbReference>
<dbReference type="InterPro" id="IPR016137">
    <property type="entry name" value="RGS"/>
</dbReference>
<dbReference type="InterPro" id="IPR044926">
    <property type="entry name" value="RGS_subdomain_2"/>
</dbReference>
<reference evidence="3 4" key="1">
    <citation type="journal article" date="2017" name="Nat. Ecol. Evol.">
        <title>Scallop genome provides insights into evolution of bilaterian karyotype and development.</title>
        <authorList>
            <person name="Wang S."/>
            <person name="Zhang J."/>
            <person name="Jiao W."/>
            <person name="Li J."/>
            <person name="Xun X."/>
            <person name="Sun Y."/>
            <person name="Guo X."/>
            <person name="Huan P."/>
            <person name="Dong B."/>
            <person name="Zhang L."/>
            <person name="Hu X."/>
            <person name="Sun X."/>
            <person name="Wang J."/>
            <person name="Zhao C."/>
            <person name="Wang Y."/>
            <person name="Wang D."/>
            <person name="Huang X."/>
            <person name="Wang R."/>
            <person name="Lv J."/>
            <person name="Li Y."/>
            <person name="Zhang Z."/>
            <person name="Liu B."/>
            <person name="Lu W."/>
            <person name="Hui Y."/>
            <person name="Liang J."/>
            <person name="Zhou Z."/>
            <person name="Hou R."/>
            <person name="Li X."/>
            <person name="Liu Y."/>
            <person name="Li H."/>
            <person name="Ning X."/>
            <person name="Lin Y."/>
            <person name="Zhao L."/>
            <person name="Xing Q."/>
            <person name="Dou J."/>
            <person name="Li Y."/>
            <person name="Mao J."/>
            <person name="Guo H."/>
            <person name="Dou H."/>
            <person name="Li T."/>
            <person name="Mu C."/>
            <person name="Jiang W."/>
            <person name="Fu Q."/>
            <person name="Fu X."/>
            <person name="Miao Y."/>
            <person name="Liu J."/>
            <person name="Yu Q."/>
            <person name="Li R."/>
            <person name="Liao H."/>
            <person name="Li X."/>
            <person name="Kong Y."/>
            <person name="Jiang Z."/>
            <person name="Chourrout D."/>
            <person name="Li R."/>
            <person name="Bao Z."/>
        </authorList>
    </citation>
    <scope>NUCLEOTIDE SEQUENCE [LARGE SCALE GENOMIC DNA]</scope>
    <source>
        <strain evidence="3 4">PY_sf001</strain>
    </source>
</reference>
<dbReference type="PROSITE" id="PS50132">
    <property type="entry name" value="RGS"/>
    <property type="match status" value="1"/>
</dbReference>
<evidence type="ECO:0000259" key="2">
    <source>
        <dbReference type="PROSITE" id="PS50132"/>
    </source>
</evidence>
<name>A0A210PIC3_MIZYE</name>
<evidence type="ECO:0000256" key="1">
    <source>
        <dbReference type="SAM" id="MobiDB-lite"/>
    </source>
</evidence>
<keyword evidence="4" id="KW-1185">Reference proteome</keyword>
<feature type="domain" description="RGS" evidence="2">
    <location>
        <begin position="351"/>
        <end position="466"/>
    </location>
</feature>
<feature type="region of interest" description="Disordered" evidence="1">
    <location>
        <begin position="52"/>
        <end position="72"/>
    </location>
</feature>
<accession>A0A210PIC3</accession>
<dbReference type="OrthoDB" id="196547at2759"/>
<feature type="region of interest" description="Disordered" evidence="1">
    <location>
        <begin position="149"/>
        <end position="198"/>
    </location>
</feature>
<dbReference type="Gene3D" id="1.10.167.10">
    <property type="entry name" value="Regulator of G-protein Signalling 4, domain 2"/>
    <property type="match status" value="1"/>
</dbReference>
<dbReference type="InterPro" id="IPR036305">
    <property type="entry name" value="RGS_sf"/>
</dbReference>
<protein>
    <submittedName>
        <fullName evidence="3">Regulator of G-protein signaling 3</fullName>
    </submittedName>
</protein>
<sequence length="474" mass="53594">MRGVHLEEPTSPITKQLNEDLDEFVRQLTHPKGTVDRSQSIDVSALDKLGKMKLESSQSSGRDATSQNVRRSAPEIAEIEEKHICEAVNNPRKSWRKHILQRRNGKSISSGTNSTDIDEAVEISFGSNDDEGLDVKEISFDSTSSGLRDSKVLFHGDSTPEDSDQESTPTQVSKSSTLYGQKYVKKDKDTQATKESKRRRFRRMITRPLRRSQSAGCEQDIPAHALFLHRTDEASPEKDTIESRAADLSMYQRQLFGDVDADADSANANLPRRPVHKTCSADAAMMAKEDFGIASQNNNSQPRPKSRNIAKNMKRKFQFLRRRNTDTALVGSLLSVHSRPTSDQASQWSHSFDTLLGDKYGIELFKGFLRSEFSEENLEFWIACQDFRTCKDSKLMVQAQKIYADFIAFQAPKEVNLDSKTRMQAISNLDTPSSEIFLEAQKRIQALMEKDSYPRFLESDIYLQLVNLSDSTKS</sequence>
<organism evidence="3 4">
    <name type="scientific">Mizuhopecten yessoensis</name>
    <name type="common">Japanese scallop</name>
    <name type="synonym">Patinopecten yessoensis</name>
    <dbReference type="NCBI Taxonomy" id="6573"/>
    <lineage>
        <taxon>Eukaryota</taxon>
        <taxon>Metazoa</taxon>
        <taxon>Spiralia</taxon>
        <taxon>Lophotrochozoa</taxon>
        <taxon>Mollusca</taxon>
        <taxon>Bivalvia</taxon>
        <taxon>Autobranchia</taxon>
        <taxon>Pteriomorphia</taxon>
        <taxon>Pectinida</taxon>
        <taxon>Pectinoidea</taxon>
        <taxon>Pectinidae</taxon>
        <taxon>Mizuhopecten</taxon>
    </lineage>
</organism>
<dbReference type="Pfam" id="PF00615">
    <property type="entry name" value="RGS"/>
    <property type="match status" value="1"/>
</dbReference>
<evidence type="ECO:0000313" key="4">
    <source>
        <dbReference type="Proteomes" id="UP000242188"/>
    </source>
</evidence>
<dbReference type="FunFam" id="1.10.167.10:FF:000001">
    <property type="entry name" value="Putative regulator of g-protein signaling 12"/>
    <property type="match status" value="1"/>
</dbReference>
<gene>
    <name evidence="3" type="ORF">KP79_PYT04308</name>
</gene>
<feature type="compositionally biased region" description="Polar residues" evidence="1">
    <location>
        <begin position="166"/>
        <end position="179"/>
    </location>
</feature>
<dbReference type="PANTHER" id="PTHR10845:SF259">
    <property type="entry name" value="RGS DOMAIN-CONTAINING PROTEIN-RELATED"/>
    <property type="match status" value="1"/>
</dbReference>
<dbReference type="EMBL" id="NEDP02076658">
    <property type="protein sequence ID" value="OWF36231.1"/>
    <property type="molecule type" value="Genomic_DNA"/>
</dbReference>
<dbReference type="STRING" id="6573.A0A210PIC3"/>
<dbReference type="PANTHER" id="PTHR10845">
    <property type="entry name" value="REGULATOR OF G PROTEIN SIGNALING"/>
    <property type="match status" value="1"/>
</dbReference>
<comment type="caution">
    <text evidence="3">The sequence shown here is derived from an EMBL/GenBank/DDBJ whole genome shotgun (WGS) entry which is preliminary data.</text>
</comment>
<evidence type="ECO:0000313" key="3">
    <source>
        <dbReference type="EMBL" id="OWF36231.1"/>
    </source>
</evidence>
<feature type="compositionally biased region" description="Polar residues" evidence="1">
    <location>
        <begin position="55"/>
        <end position="70"/>
    </location>
</feature>
<proteinExistence type="predicted"/>
<dbReference type="SMART" id="SM00315">
    <property type="entry name" value="RGS"/>
    <property type="match status" value="1"/>
</dbReference>
<feature type="compositionally biased region" description="Basic and acidic residues" evidence="1">
    <location>
        <begin position="184"/>
        <end position="195"/>
    </location>
</feature>
<dbReference type="SUPFAM" id="SSF48097">
    <property type="entry name" value="Regulator of G-protein signaling, RGS"/>
    <property type="match status" value="1"/>
</dbReference>
<dbReference type="AlphaFoldDB" id="A0A210PIC3"/>
<dbReference type="Proteomes" id="UP000242188">
    <property type="component" value="Unassembled WGS sequence"/>
</dbReference>